<dbReference type="SUPFAM" id="SSF51735">
    <property type="entry name" value="NAD(P)-binding Rossmann-fold domains"/>
    <property type="match status" value="1"/>
</dbReference>
<dbReference type="GO" id="GO:0006729">
    <property type="term" value="P:tetrahydrobiopterin biosynthetic process"/>
    <property type="evidence" value="ECO:0007669"/>
    <property type="project" value="UniProtKB-KW"/>
</dbReference>
<keyword evidence="3" id="KW-0521">NADP</keyword>
<evidence type="ECO:0000256" key="3">
    <source>
        <dbReference type="ARBA" id="ARBA00022857"/>
    </source>
</evidence>
<keyword evidence="13" id="KW-0175">Coiled coil</keyword>
<dbReference type="GO" id="GO:0004155">
    <property type="term" value="F:6,7-dihydropteridine reductase activity"/>
    <property type="evidence" value="ECO:0007669"/>
    <property type="project" value="UniProtKB-EC"/>
</dbReference>
<dbReference type="EC" id="1.5.1.34" evidence="7"/>
<dbReference type="Pfam" id="PF00106">
    <property type="entry name" value="adh_short"/>
    <property type="match status" value="1"/>
</dbReference>
<evidence type="ECO:0000256" key="8">
    <source>
        <dbReference type="ARBA" id="ARBA00039520"/>
    </source>
</evidence>
<evidence type="ECO:0000313" key="14">
    <source>
        <dbReference type="EMBL" id="MDE46618.1"/>
    </source>
</evidence>
<dbReference type="FunFam" id="3.40.50.720:FF:000157">
    <property type="entry name" value="Quinoid dihydropteridine reductase"/>
    <property type="match status" value="1"/>
</dbReference>
<evidence type="ECO:0000256" key="11">
    <source>
        <dbReference type="ARBA" id="ARBA00047429"/>
    </source>
</evidence>
<dbReference type="Gene3D" id="3.40.50.720">
    <property type="entry name" value="NAD(P)-binding Rossmann-like Domain"/>
    <property type="match status" value="1"/>
</dbReference>
<dbReference type="PANTHER" id="PTHR15104:SF0">
    <property type="entry name" value="DIHYDROPTERIDINE REDUCTASE"/>
    <property type="match status" value="1"/>
</dbReference>
<feature type="coiled-coil region" evidence="13">
    <location>
        <begin position="51"/>
        <end position="78"/>
    </location>
</feature>
<proteinExistence type="inferred from homology"/>
<dbReference type="GO" id="GO:0006559">
    <property type="term" value="P:L-phenylalanine catabolic process"/>
    <property type="evidence" value="ECO:0007669"/>
    <property type="project" value="TreeGrafter"/>
</dbReference>
<comment type="similarity">
    <text evidence="1">Belongs to the short-chain dehydrogenases/reductases (SDR) family.</text>
</comment>
<dbReference type="EMBL" id="GGYP01001847">
    <property type="protein sequence ID" value="MDE46618.1"/>
    <property type="molecule type" value="Transcribed_RNA"/>
</dbReference>
<dbReference type="AlphaFoldDB" id="A0A6G1S8A3"/>
<dbReference type="PANTHER" id="PTHR15104">
    <property type="entry name" value="DIHYDROPTERIDINE REDUCTASE"/>
    <property type="match status" value="1"/>
</dbReference>
<comment type="subunit">
    <text evidence="2">Homodimer.</text>
</comment>
<keyword evidence="5" id="KW-0783">Tetrahydrobiopterin biosynthesis</keyword>
<organism evidence="14">
    <name type="scientific">Aceria tosichella</name>
    <name type="common">wheat curl mite</name>
    <dbReference type="NCBI Taxonomy" id="561515"/>
    <lineage>
        <taxon>Eukaryota</taxon>
        <taxon>Metazoa</taxon>
        <taxon>Ecdysozoa</taxon>
        <taxon>Arthropoda</taxon>
        <taxon>Chelicerata</taxon>
        <taxon>Arachnida</taxon>
        <taxon>Acari</taxon>
        <taxon>Acariformes</taxon>
        <taxon>Trombidiformes</taxon>
        <taxon>Prostigmata</taxon>
        <taxon>Eupodina</taxon>
        <taxon>Eriophyoidea</taxon>
        <taxon>Eriophyidae</taxon>
        <taxon>Eriophyinae</taxon>
        <taxon>Aceriini</taxon>
        <taxon>Aceria</taxon>
    </lineage>
</organism>
<sequence>MSQRVIVYGGKGALGSATVSAFKKLKWWVLAIDLEKNGPHPEADNRILIKSQHVESLIDQERQVLQEAQEALEGNKVDAIICVAGGWAGGNATSEDLVKNTDLMLKQSVWPSIISTRLAGLHLSEDGLVVLTGAKPALEGTPNMIGYGLAKAATHQLVKSMAAKGSGLPSTSTTIAILPITLDTPMNRKWMPNANHSEWTPLEYVTSLFEKWIRNQERPKSGSLVIIDGEETIVGD</sequence>
<dbReference type="CDD" id="cd05334">
    <property type="entry name" value="DHPR_SDR_c_like"/>
    <property type="match status" value="1"/>
</dbReference>
<dbReference type="InterPro" id="IPR036291">
    <property type="entry name" value="NAD(P)-bd_dom_sf"/>
</dbReference>
<keyword evidence="4" id="KW-0560">Oxidoreductase</keyword>
<gene>
    <name evidence="14" type="primary">Qdpr</name>
    <name evidence="14" type="ORF">g.19082</name>
</gene>
<protein>
    <recommendedName>
        <fullName evidence="8">Dihydropteridine reductase</fullName>
        <ecNumber evidence="7">1.5.1.34</ecNumber>
    </recommendedName>
    <alternativeName>
        <fullName evidence="10">HDHPR</fullName>
    </alternativeName>
    <alternativeName>
        <fullName evidence="9">Quinoid dihydropteridine reductase</fullName>
    </alternativeName>
</protein>
<evidence type="ECO:0000256" key="13">
    <source>
        <dbReference type="SAM" id="Coils"/>
    </source>
</evidence>
<dbReference type="GO" id="GO:0070402">
    <property type="term" value="F:NADPH binding"/>
    <property type="evidence" value="ECO:0007669"/>
    <property type="project" value="TreeGrafter"/>
</dbReference>
<evidence type="ECO:0000256" key="4">
    <source>
        <dbReference type="ARBA" id="ARBA00023002"/>
    </source>
</evidence>
<comment type="function">
    <text evidence="6">Catalyzes the conversion of quinonoid dihydrobiopterin into tetrahydrobiopterin.</text>
</comment>
<evidence type="ECO:0000256" key="9">
    <source>
        <dbReference type="ARBA" id="ARBA00041348"/>
    </source>
</evidence>
<evidence type="ECO:0000256" key="6">
    <source>
        <dbReference type="ARBA" id="ARBA00037099"/>
    </source>
</evidence>
<evidence type="ECO:0000256" key="12">
    <source>
        <dbReference type="ARBA" id="ARBA00047536"/>
    </source>
</evidence>
<comment type="catalytic activity">
    <reaction evidence="12">
        <text>5,6,7,8-tetrahydropteridine + NAD(+) = 6,7-dihydropteridine + NADH + H(+)</text>
        <dbReference type="Rhea" id="RHEA:17869"/>
        <dbReference type="ChEBI" id="CHEBI:15378"/>
        <dbReference type="ChEBI" id="CHEBI:28889"/>
        <dbReference type="ChEBI" id="CHEBI:30156"/>
        <dbReference type="ChEBI" id="CHEBI:57540"/>
        <dbReference type="ChEBI" id="CHEBI:57945"/>
        <dbReference type="EC" id="1.5.1.34"/>
    </reaction>
    <physiologicalReaction direction="right-to-left" evidence="12">
        <dbReference type="Rhea" id="RHEA:17871"/>
    </physiologicalReaction>
</comment>
<evidence type="ECO:0000256" key="1">
    <source>
        <dbReference type="ARBA" id="ARBA00006484"/>
    </source>
</evidence>
<dbReference type="GO" id="GO:0005737">
    <property type="term" value="C:cytoplasm"/>
    <property type="evidence" value="ECO:0007669"/>
    <property type="project" value="TreeGrafter"/>
</dbReference>
<evidence type="ECO:0000256" key="7">
    <source>
        <dbReference type="ARBA" id="ARBA00039153"/>
    </source>
</evidence>
<name>A0A6G1S8A3_9ACAR</name>
<evidence type="ECO:0000256" key="10">
    <source>
        <dbReference type="ARBA" id="ARBA00042518"/>
    </source>
</evidence>
<dbReference type="InterPro" id="IPR002347">
    <property type="entry name" value="SDR_fam"/>
</dbReference>
<evidence type="ECO:0000256" key="2">
    <source>
        <dbReference type="ARBA" id="ARBA00011738"/>
    </source>
</evidence>
<dbReference type="GO" id="GO:0070404">
    <property type="term" value="F:NADH binding"/>
    <property type="evidence" value="ECO:0007669"/>
    <property type="project" value="TreeGrafter"/>
</dbReference>
<evidence type="ECO:0000256" key="5">
    <source>
        <dbReference type="ARBA" id="ARBA00023007"/>
    </source>
</evidence>
<accession>A0A6G1S8A3</accession>
<comment type="catalytic activity">
    <reaction evidence="11">
        <text>5,6,7,8-tetrahydropteridine + NADP(+) = 6,7-dihydropteridine + NADPH + H(+)</text>
        <dbReference type="Rhea" id="RHEA:17865"/>
        <dbReference type="ChEBI" id="CHEBI:15378"/>
        <dbReference type="ChEBI" id="CHEBI:28889"/>
        <dbReference type="ChEBI" id="CHEBI:30156"/>
        <dbReference type="ChEBI" id="CHEBI:57783"/>
        <dbReference type="ChEBI" id="CHEBI:58349"/>
        <dbReference type="EC" id="1.5.1.34"/>
    </reaction>
    <physiologicalReaction direction="right-to-left" evidence="11">
        <dbReference type="Rhea" id="RHEA:17867"/>
    </physiologicalReaction>
</comment>
<reference evidence="14" key="1">
    <citation type="submission" date="2018-10" db="EMBL/GenBank/DDBJ databases">
        <title>Transcriptome assembly of Aceria tosichella (Wheat curl mite) Type 2.</title>
        <authorList>
            <person name="Scully E.D."/>
            <person name="Geib S.M."/>
            <person name="Palmer N.A."/>
            <person name="Gupta A.K."/>
            <person name="Sarath G."/>
            <person name="Tatineni S."/>
        </authorList>
    </citation>
    <scope>NUCLEOTIDE SEQUENCE</scope>
    <source>
        <strain evidence="14">LincolnNE</strain>
    </source>
</reference>